<sequence length="291" mass="31109">MTTRADTDTAKPREPKDWTTMGQVVSKDGTAIAFTRVGSGPALIIVDGAMCYRAFGPSKALADALAEHFTVYTYDRRGRGESGAGTAPYDVEREVEDIAALIEEAGGSAHLFGMSSGGTLVAEAAHRGVNAERIAIYESPMIVDGTRAPMDPDLPARVERAIGEGRRGEAIKLFMRYVGTPGLFIAVMPLMPMWTKLKAVAHTLPNDFALTGELQGGTLPPADRWSGAEAPALVIAGGKSPEYLRNAQRHLASALPQGELTVLPGQTHMVKPRATVPVLVDFFRRPAGRTR</sequence>
<dbReference type="GO" id="GO:0004806">
    <property type="term" value="F:triacylglycerol lipase activity"/>
    <property type="evidence" value="ECO:0007669"/>
    <property type="project" value="TreeGrafter"/>
</dbReference>
<dbReference type="Proteomes" id="UP000241118">
    <property type="component" value="Unassembled WGS sequence"/>
</dbReference>
<organism evidence="2 3">
    <name type="scientific">Saccharothrix carnea</name>
    <dbReference type="NCBI Taxonomy" id="1280637"/>
    <lineage>
        <taxon>Bacteria</taxon>
        <taxon>Bacillati</taxon>
        <taxon>Actinomycetota</taxon>
        <taxon>Actinomycetes</taxon>
        <taxon>Pseudonocardiales</taxon>
        <taxon>Pseudonocardiaceae</taxon>
        <taxon>Saccharothrix</taxon>
    </lineage>
</organism>
<gene>
    <name evidence="2" type="ORF">B0I31_107160</name>
</gene>
<dbReference type="GO" id="GO:0046503">
    <property type="term" value="P:glycerolipid catabolic process"/>
    <property type="evidence" value="ECO:0007669"/>
    <property type="project" value="TreeGrafter"/>
</dbReference>
<dbReference type="InterPro" id="IPR000073">
    <property type="entry name" value="AB_hydrolase_1"/>
</dbReference>
<dbReference type="SUPFAM" id="SSF53474">
    <property type="entry name" value="alpha/beta-Hydrolases"/>
    <property type="match status" value="1"/>
</dbReference>
<proteinExistence type="predicted"/>
<dbReference type="PANTHER" id="PTHR43433">
    <property type="entry name" value="HYDROLASE, ALPHA/BETA FOLD FAMILY PROTEIN"/>
    <property type="match status" value="1"/>
</dbReference>
<dbReference type="InterPro" id="IPR050471">
    <property type="entry name" value="AB_hydrolase"/>
</dbReference>
<evidence type="ECO:0000313" key="2">
    <source>
        <dbReference type="EMBL" id="PSL54106.1"/>
    </source>
</evidence>
<feature type="domain" description="AB hydrolase-1" evidence="1">
    <location>
        <begin position="58"/>
        <end position="270"/>
    </location>
</feature>
<evidence type="ECO:0000259" key="1">
    <source>
        <dbReference type="Pfam" id="PF12697"/>
    </source>
</evidence>
<keyword evidence="3" id="KW-1185">Reference proteome</keyword>
<dbReference type="Gene3D" id="3.40.50.1820">
    <property type="entry name" value="alpha/beta hydrolase"/>
    <property type="match status" value="1"/>
</dbReference>
<name>A0A2P8I6N9_SACCR</name>
<dbReference type="Pfam" id="PF12697">
    <property type="entry name" value="Abhydrolase_6"/>
    <property type="match status" value="1"/>
</dbReference>
<dbReference type="PANTHER" id="PTHR43433:SF5">
    <property type="entry name" value="AB HYDROLASE-1 DOMAIN-CONTAINING PROTEIN"/>
    <property type="match status" value="1"/>
</dbReference>
<evidence type="ECO:0000313" key="3">
    <source>
        <dbReference type="Proteomes" id="UP000241118"/>
    </source>
</evidence>
<dbReference type="AlphaFoldDB" id="A0A2P8I6N9"/>
<accession>A0A2P8I6N9</accession>
<dbReference type="EMBL" id="PYAX01000007">
    <property type="protein sequence ID" value="PSL54106.1"/>
    <property type="molecule type" value="Genomic_DNA"/>
</dbReference>
<dbReference type="RefSeq" id="WP_425444382.1">
    <property type="nucleotide sequence ID" value="NZ_PYAX01000007.1"/>
</dbReference>
<reference evidence="2 3" key="1">
    <citation type="submission" date="2018-03" db="EMBL/GenBank/DDBJ databases">
        <title>Genomic Encyclopedia of Type Strains, Phase III (KMG-III): the genomes of soil and plant-associated and newly described type strains.</title>
        <authorList>
            <person name="Whitman W."/>
        </authorList>
    </citation>
    <scope>NUCLEOTIDE SEQUENCE [LARGE SCALE GENOMIC DNA]</scope>
    <source>
        <strain evidence="2 3">CGMCC 4.7097</strain>
    </source>
</reference>
<protein>
    <submittedName>
        <fullName evidence="2">Pimeloyl-ACP methyl ester carboxylesterase</fullName>
    </submittedName>
</protein>
<comment type="caution">
    <text evidence="2">The sequence shown here is derived from an EMBL/GenBank/DDBJ whole genome shotgun (WGS) entry which is preliminary data.</text>
</comment>
<dbReference type="InterPro" id="IPR029058">
    <property type="entry name" value="AB_hydrolase_fold"/>
</dbReference>